<evidence type="ECO:0000256" key="1">
    <source>
        <dbReference type="SAM" id="MobiDB-lite"/>
    </source>
</evidence>
<dbReference type="AlphaFoldDB" id="A0A853K7Q0"/>
<evidence type="ECO:0000313" key="2">
    <source>
        <dbReference type="EMBL" id="OAG91383.1"/>
    </source>
</evidence>
<reference evidence="2 3" key="1">
    <citation type="submission" date="2016-02" db="EMBL/GenBank/DDBJ databases">
        <title>Draft genome sequence of Acidibacillus ferrooxidans SLC66.</title>
        <authorList>
            <person name="Oliveira G."/>
            <person name="Nancucheo I."/>
            <person name="Dall'Agnol H."/>
            <person name="Johnson B."/>
            <person name="Oliveira R."/>
            <person name="Nunes G.L."/>
            <person name="Tzotzos G."/>
            <person name="Orellana S.C."/>
            <person name="Salim A.C."/>
            <person name="Araujo F.M."/>
        </authorList>
    </citation>
    <scope>NUCLEOTIDE SEQUENCE [LARGE SCALE GENOMIC DNA]</scope>
    <source>
        <strain evidence="2 3">SLC66</strain>
    </source>
</reference>
<name>A0A853K7Q0_9BACL</name>
<dbReference type="EMBL" id="LSUQ01000069">
    <property type="protein sequence ID" value="OAG91383.1"/>
    <property type="molecule type" value="Genomic_DNA"/>
</dbReference>
<organism evidence="2 3">
    <name type="scientific">Ferroacidibacillus organovorans</name>
    <dbReference type="NCBI Taxonomy" id="1765683"/>
    <lineage>
        <taxon>Bacteria</taxon>
        <taxon>Bacillati</taxon>
        <taxon>Bacillota</taxon>
        <taxon>Bacilli</taxon>
        <taxon>Bacillales</taxon>
        <taxon>Alicyclobacillaceae</taxon>
        <taxon>Ferroacidibacillus</taxon>
    </lineage>
</organism>
<dbReference type="Proteomes" id="UP000077421">
    <property type="component" value="Unassembled WGS sequence"/>
</dbReference>
<evidence type="ECO:0000313" key="3">
    <source>
        <dbReference type="Proteomes" id="UP000077421"/>
    </source>
</evidence>
<feature type="region of interest" description="Disordered" evidence="1">
    <location>
        <begin position="64"/>
        <end position="99"/>
    </location>
</feature>
<comment type="caution">
    <text evidence="2">The sequence shown here is derived from an EMBL/GenBank/DDBJ whole genome shotgun (WGS) entry which is preliminary data.</text>
</comment>
<accession>A0A853K7Q0</accession>
<protein>
    <submittedName>
        <fullName evidence="2">Uncharacterized protein</fullName>
    </submittedName>
</protein>
<sequence length="99" mass="11376">MEIPKLRVVWRNRTINPHEDRLVRWLLLLLETAEDDEILSELEAIASGVGVAVATCVGKCRKADVDSRPGYRDSRAVHKPISRRDRRDSKKTSIKNRIE</sequence>
<proteinExistence type="predicted"/>
<gene>
    <name evidence="2" type="ORF">AYW79_13715</name>
</gene>